<evidence type="ECO:0000313" key="13">
    <source>
        <dbReference type="EMBL" id="ERP39195.1"/>
    </source>
</evidence>
<evidence type="ECO:0000259" key="11">
    <source>
        <dbReference type="PROSITE" id="PS50111"/>
    </source>
</evidence>
<dbReference type="CDD" id="cd12912">
    <property type="entry name" value="PDC2_MCP_like"/>
    <property type="match status" value="1"/>
</dbReference>
<keyword evidence="14" id="KW-1185">Reference proteome</keyword>
<keyword evidence="6 10" id="KW-0472">Membrane</keyword>
<evidence type="ECO:0000256" key="6">
    <source>
        <dbReference type="ARBA" id="ARBA00023136"/>
    </source>
</evidence>
<evidence type="ECO:0000256" key="5">
    <source>
        <dbReference type="ARBA" id="ARBA00022989"/>
    </source>
</evidence>
<dbReference type="Pfam" id="PF00672">
    <property type="entry name" value="HAMP"/>
    <property type="match status" value="1"/>
</dbReference>
<evidence type="ECO:0000256" key="7">
    <source>
        <dbReference type="ARBA" id="ARBA00029447"/>
    </source>
</evidence>
<dbReference type="CDD" id="cd12914">
    <property type="entry name" value="PDC1_DGC_like"/>
    <property type="match status" value="1"/>
</dbReference>
<protein>
    <submittedName>
        <fullName evidence="13">Methyl-accepting chemotaxis sensory transducer with Cache sensor</fullName>
    </submittedName>
</protein>
<dbReference type="SMART" id="SM00283">
    <property type="entry name" value="MA"/>
    <property type="match status" value="1"/>
</dbReference>
<dbReference type="FunFam" id="1.10.287.950:FF:000001">
    <property type="entry name" value="Methyl-accepting chemotaxis sensory transducer"/>
    <property type="match status" value="1"/>
</dbReference>
<keyword evidence="2" id="KW-1003">Cell membrane</keyword>
<dbReference type="OrthoDB" id="5759972at2"/>
<keyword evidence="4 10" id="KW-0812">Transmembrane</keyword>
<evidence type="ECO:0000256" key="8">
    <source>
        <dbReference type="PROSITE-ProRule" id="PRU00284"/>
    </source>
</evidence>
<dbReference type="eggNOG" id="COG0840">
    <property type="taxonomic scope" value="Bacteria"/>
</dbReference>
<dbReference type="InterPro" id="IPR003660">
    <property type="entry name" value="HAMP_dom"/>
</dbReference>
<dbReference type="EMBL" id="ASJR01000002">
    <property type="protein sequence ID" value="ERP39195.1"/>
    <property type="molecule type" value="Genomic_DNA"/>
</dbReference>
<evidence type="ECO:0000256" key="1">
    <source>
        <dbReference type="ARBA" id="ARBA00004651"/>
    </source>
</evidence>
<organism evidence="13 14">
    <name type="scientific">Chitinivibrio alkaliphilus ACht1</name>
    <dbReference type="NCBI Taxonomy" id="1313304"/>
    <lineage>
        <taxon>Bacteria</taxon>
        <taxon>Pseudomonadati</taxon>
        <taxon>Fibrobacterota</taxon>
        <taxon>Chitinivibrionia</taxon>
        <taxon>Chitinivibrionales</taxon>
        <taxon>Chitinivibrionaceae</taxon>
        <taxon>Chitinivibrio</taxon>
    </lineage>
</organism>
<evidence type="ECO:0000256" key="4">
    <source>
        <dbReference type="ARBA" id="ARBA00022692"/>
    </source>
</evidence>
<evidence type="ECO:0000256" key="2">
    <source>
        <dbReference type="ARBA" id="ARBA00022475"/>
    </source>
</evidence>
<dbReference type="InterPro" id="IPR004089">
    <property type="entry name" value="MCPsignal_dom"/>
</dbReference>
<comment type="similarity">
    <text evidence="7">Belongs to the methyl-accepting chemotaxis (MCP) protein family.</text>
</comment>
<dbReference type="GO" id="GO:0007165">
    <property type="term" value="P:signal transduction"/>
    <property type="evidence" value="ECO:0007669"/>
    <property type="project" value="UniProtKB-KW"/>
</dbReference>
<dbReference type="Pfam" id="PF00015">
    <property type="entry name" value="MCPsignal"/>
    <property type="match status" value="1"/>
</dbReference>
<dbReference type="Gene3D" id="6.10.340.10">
    <property type="match status" value="1"/>
</dbReference>
<dbReference type="PATRIC" id="fig|1313304.3.peg.346"/>
<sequence>MIQKVQGYVKNMGIQKKIAGGIIFLLTLSCLVLGILAYSVAANLVRTTLAETLTTFARENSEEITLHIQNHLLTLEAVAERNHIRSMDWELQLPALREQRERWGFLGIGIVFPDGTTQYADGTTADLADREYVQNAFAGEANMSDVIISRVTGDPVVMLAVPVRDTTEEIGAVLIARLDGFILSGYTDDMGFGDRGYAYIINGEGAVIAHPNRDFVRQGLNIIEESKHDESLLPLANQKRSMIAGNAGYDEYWFQGSFRLFGYAPIEGTDWSIAIGAERDEVLASLYAMRRNFIFLALLIIVIGGAVSFLTARSLTLPIIRIHEVVQKIAVGNFRDECPVYGTDEVGRIAESVNLLRNNLYEFMMALDAVGKGDLTVEFPVDDPEDQIVPVGNQMVAGLRQLVSKLRDVITQVESGSTQISDASQDLSEGATSSAANIEEINSSITEIGSRAKKNAENSQKAHDIAEDTNTKAHEGSSWMNDMVSSMGEIETASEKIRKVTKIIEDIAFQTNLLALNAAVEAARAGTHGKGFAVVAEEVRSLASRSGKAARETRELIESSGEKVSKGNEIAQKTSAMLSQITEGVEELLTVIDEVSVSSSDQATGVEEIGASLHDVDEIVQQNAASSEETASAAEELSSQAEDLKALVEKFKLS</sequence>
<dbReference type="GO" id="GO:0004888">
    <property type="term" value="F:transmembrane signaling receptor activity"/>
    <property type="evidence" value="ECO:0007669"/>
    <property type="project" value="InterPro"/>
</dbReference>
<dbReference type="Pfam" id="PF02743">
    <property type="entry name" value="dCache_1"/>
    <property type="match status" value="1"/>
</dbReference>
<gene>
    <name evidence="13" type="ORF">CALK_0365</name>
</gene>
<dbReference type="PANTHER" id="PTHR43531:SF11">
    <property type="entry name" value="METHYL-ACCEPTING CHEMOTAXIS PROTEIN 3"/>
    <property type="match status" value="1"/>
</dbReference>
<comment type="caution">
    <text evidence="13">The sequence shown here is derived from an EMBL/GenBank/DDBJ whole genome shotgun (WGS) entry which is preliminary data.</text>
</comment>
<keyword evidence="8" id="KW-0807">Transducer</keyword>
<feature type="domain" description="Methyl-accepting transducer" evidence="11">
    <location>
        <begin position="409"/>
        <end position="638"/>
    </location>
</feature>
<feature type="transmembrane region" description="Helical" evidence="10">
    <location>
        <begin position="293"/>
        <end position="312"/>
    </location>
</feature>
<feature type="region of interest" description="Disordered" evidence="9">
    <location>
        <begin position="451"/>
        <end position="477"/>
    </location>
</feature>
<comment type="subcellular location">
    <subcellularLocation>
        <location evidence="1">Cell membrane</location>
        <topology evidence="1">Multi-pass membrane protein</topology>
    </subcellularLocation>
</comment>
<dbReference type="PRINTS" id="PR00260">
    <property type="entry name" value="CHEMTRNSDUCR"/>
</dbReference>
<feature type="transmembrane region" description="Helical" evidence="10">
    <location>
        <begin position="21"/>
        <end position="41"/>
    </location>
</feature>
<dbReference type="CDD" id="cd11386">
    <property type="entry name" value="MCP_signal"/>
    <property type="match status" value="1"/>
</dbReference>
<dbReference type="InterPro" id="IPR051310">
    <property type="entry name" value="MCP_chemotaxis"/>
</dbReference>
<evidence type="ECO:0000259" key="12">
    <source>
        <dbReference type="PROSITE" id="PS50885"/>
    </source>
</evidence>
<proteinExistence type="inferred from homology"/>
<keyword evidence="3" id="KW-0145">Chemotaxis</keyword>
<evidence type="ECO:0000256" key="9">
    <source>
        <dbReference type="SAM" id="MobiDB-lite"/>
    </source>
</evidence>
<dbReference type="CDD" id="cd06225">
    <property type="entry name" value="HAMP"/>
    <property type="match status" value="1"/>
</dbReference>
<dbReference type="InterPro" id="IPR033479">
    <property type="entry name" value="dCache_1"/>
</dbReference>
<dbReference type="STRING" id="1313304.CALK_0365"/>
<feature type="compositionally biased region" description="Basic and acidic residues" evidence="9">
    <location>
        <begin position="454"/>
        <end position="475"/>
    </location>
</feature>
<dbReference type="PROSITE" id="PS50885">
    <property type="entry name" value="HAMP"/>
    <property type="match status" value="1"/>
</dbReference>
<dbReference type="RefSeq" id="WP_022635908.1">
    <property type="nucleotide sequence ID" value="NZ_ASJR01000002.1"/>
</dbReference>
<keyword evidence="5 10" id="KW-1133">Transmembrane helix</keyword>
<dbReference type="AlphaFoldDB" id="U7D8B0"/>
<dbReference type="InterPro" id="IPR004090">
    <property type="entry name" value="Chemotax_Me-accpt_rcpt"/>
</dbReference>
<dbReference type="GO" id="GO:0005886">
    <property type="term" value="C:plasma membrane"/>
    <property type="evidence" value="ECO:0007669"/>
    <property type="project" value="UniProtKB-SubCell"/>
</dbReference>
<dbReference type="PROSITE" id="PS51257">
    <property type="entry name" value="PROKAR_LIPOPROTEIN"/>
    <property type="match status" value="1"/>
</dbReference>
<feature type="domain" description="HAMP" evidence="12">
    <location>
        <begin position="313"/>
        <end position="365"/>
    </location>
</feature>
<accession>U7D8B0</accession>
<dbReference type="PANTHER" id="PTHR43531">
    <property type="entry name" value="PROTEIN ICFG"/>
    <property type="match status" value="1"/>
</dbReference>
<dbReference type="Gene3D" id="3.30.450.20">
    <property type="entry name" value="PAS domain"/>
    <property type="match status" value="1"/>
</dbReference>
<evidence type="ECO:0000256" key="10">
    <source>
        <dbReference type="SAM" id="Phobius"/>
    </source>
</evidence>
<dbReference type="Gene3D" id="1.10.287.950">
    <property type="entry name" value="Methyl-accepting chemotaxis protein"/>
    <property type="match status" value="1"/>
</dbReference>
<dbReference type="GO" id="GO:0006935">
    <property type="term" value="P:chemotaxis"/>
    <property type="evidence" value="ECO:0007669"/>
    <property type="project" value="UniProtKB-KW"/>
</dbReference>
<dbReference type="PROSITE" id="PS50111">
    <property type="entry name" value="CHEMOTAXIS_TRANSDUC_2"/>
    <property type="match status" value="1"/>
</dbReference>
<feature type="region of interest" description="Disordered" evidence="9">
    <location>
        <begin position="415"/>
        <end position="434"/>
    </location>
</feature>
<dbReference type="Proteomes" id="UP000017148">
    <property type="component" value="Unassembled WGS sequence"/>
</dbReference>
<dbReference type="SMART" id="SM00304">
    <property type="entry name" value="HAMP"/>
    <property type="match status" value="1"/>
</dbReference>
<evidence type="ECO:0000256" key="3">
    <source>
        <dbReference type="ARBA" id="ARBA00022500"/>
    </source>
</evidence>
<name>U7D8B0_9BACT</name>
<dbReference type="SUPFAM" id="SSF58104">
    <property type="entry name" value="Methyl-accepting chemotaxis protein (MCP) signaling domain"/>
    <property type="match status" value="1"/>
</dbReference>
<evidence type="ECO:0000313" key="14">
    <source>
        <dbReference type="Proteomes" id="UP000017148"/>
    </source>
</evidence>
<reference evidence="13 14" key="1">
    <citation type="journal article" date="2013" name="Environ. Microbiol.">
        <title>Genome analysis of Chitinivibrio alkaliphilus gen. nov., sp. nov., a novel extremely haloalkaliphilic anaerobic chitinolytic bacterium from the candidate phylum Termite Group 3.</title>
        <authorList>
            <person name="Sorokin D.Y."/>
            <person name="Gumerov V.M."/>
            <person name="Rakitin A.L."/>
            <person name="Beletsky A.V."/>
            <person name="Damste J.S."/>
            <person name="Muyzer G."/>
            <person name="Mardanov A.V."/>
            <person name="Ravin N.V."/>
        </authorList>
    </citation>
    <scope>NUCLEOTIDE SEQUENCE [LARGE SCALE GENOMIC DNA]</scope>
    <source>
        <strain evidence="13 14">ACht1</strain>
    </source>
</reference>